<proteinExistence type="predicted"/>
<accession>A0A2X5PLZ5</accession>
<dbReference type="EMBL" id="LS483499">
    <property type="protein sequence ID" value="SQK74440.1"/>
    <property type="molecule type" value="Genomic_DNA"/>
</dbReference>
<reference evidence="1 2" key="1">
    <citation type="submission" date="2018-06" db="EMBL/GenBank/DDBJ databases">
        <authorList>
            <consortium name="Pathogen Informatics"/>
            <person name="Doyle S."/>
        </authorList>
    </citation>
    <scope>NUCLEOTIDE SEQUENCE [LARGE SCALE GENOMIC DNA]</scope>
    <source>
        <strain evidence="1 2">NCTC11468</strain>
    </source>
</reference>
<evidence type="ECO:0000313" key="2">
    <source>
        <dbReference type="Proteomes" id="UP000248758"/>
    </source>
</evidence>
<protein>
    <submittedName>
        <fullName evidence="1">Uncharacterized protein</fullName>
    </submittedName>
</protein>
<dbReference type="RefSeq" id="WP_241964899.1">
    <property type="nucleotide sequence ID" value="NZ_LS483499.1"/>
</dbReference>
<dbReference type="Proteomes" id="UP000248758">
    <property type="component" value="Chromosome 1"/>
</dbReference>
<dbReference type="AlphaFoldDB" id="A0A2X5PLZ5"/>
<organism evidence="1 2">
    <name type="scientific">Tatumella ptyseos</name>
    <dbReference type="NCBI Taxonomy" id="82987"/>
    <lineage>
        <taxon>Bacteria</taxon>
        <taxon>Pseudomonadati</taxon>
        <taxon>Pseudomonadota</taxon>
        <taxon>Gammaproteobacteria</taxon>
        <taxon>Enterobacterales</taxon>
        <taxon>Erwiniaceae</taxon>
        <taxon>Tatumella</taxon>
    </lineage>
</organism>
<dbReference type="KEGG" id="tpty:NCTC11468_01561"/>
<sequence>MSKIVDTNQAWDFFEILGDSYFNLREVYGVMLPNIDDPIQLGIVWADAMESVWKSA</sequence>
<gene>
    <name evidence="1" type="ORF">NCTC11468_01561</name>
</gene>
<evidence type="ECO:0000313" key="1">
    <source>
        <dbReference type="EMBL" id="SQK74440.1"/>
    </source>
</evidence>
<name>A0A2X5PLZ5_9GAMM</name>